<dbReference type="EMBL" id="OZ037948">
    <property type="protein sequence ID" value="CAL1710166.1"/>
    <property type="molecule type" value="Genomic_DNA"/>
</dbReference>
<organism evidence="1 2">
    <name type="scientific">Somion occarium</name>
    <dbReference type="NCBI Taxonomy" id="3059160"/>
    <lineage>
        <taxon>Eukaryota</taxon>
        <taxon>Fungi</taxon>
        <taxon>Dikarya</taxon>
        <taxon>Basidiomycota</taxon>
        <taxon>Agaricomycotina</taxon>
        <taxon>Agaricomycetes</taxon>
        <taxon>Polyporales</taxon>
        <taxon>Cerrenaceae</taxon>
        <taxon>Somion</taxon>
    </lineage>
</organism>
<accession>A0ABP1DQQ3</accession>
<proteinExistence type="predicted"/>
<evidence type="ECO:0000313" key="1">
    <source>
        <dbReference type="EMBL" id="CAL1710166.1"/>
    </source>
</evidence>
<reference evidence="2" key="1">
    <citation type="submission" date="2024-04" db="EMBL/GenBank/DDBJ databases">
        <authorList>
            <person name="Shaw F."/>
            <person name="Minotto A."/>
        </authorList>
    </citation>
    <scope>NUCLEOTIDE SEQUENCE [LARGE SCALE GENOMIC DNA]</scope>
</reference>
<keyword evidence="2" id="KW-1185">Reference proteome</keyword>
<name>A0ABP1DQQ3_9APHY</name>
<sequence length="178" mass="19962">MSELLSLSVIQLLSIFSFFTSVFAVLRVGSGSFHRLSHKFESDVARPAADLNVGTAKWSWSGLPVSFSLNTILGEDETKERSHEALGGYTGGGQLVRMNWQTTKQHVPPSIYYQQTPISMAKLIMSRHVCLPPLHHSIPPVDNTAFSHNGNHTGYHEEHLECPGLRLRHDSWNPLYRL</sequence>
<protein>
    <submittedName>
        <fullName evidence="1">Uncharacterized protein</fullName>
    </submittedName>
</protein>
<evidence type="ECO:0000313" key="2">
    <source>
        <dbReference type="Proteomes" id="UP001497453"/>
    </source>
</evidence>
<gene>
    <name evidence="1" type="ORF">GFSPODELE1_LOCUS7690</name>
</gene>
<dbReference type="Proteomes" id="UP001497453">
    <property type="component" value="Chromosome 5"/>
</dbReference>